<dbReference type="Proteomes" id="UP001071777">
    <property type="component" value="Unassembled WGS sequence"/>
</dbReference>
<reference evidence="1" key="1">
    <citation type="submission" date="2022-10" db="EMBL/GenBank/DDBJ databases">
        <title>Adaptive evolution leads to modifications in subtelomeric GC content in a zoonotic Cryptosporidium species.</title>
        <authorList>
            <person name="Li J."/>
            <person name="Feng Y."/>
            <person name="Xiao L."/>
        </authorList>
    </citation>
    <scope>NUCLEOTIDE SEQUENCE</scope>
    <source>
        <strain evidence="1">25894</strain>
    </source>
</reference>
<comment type="caution">
    <text evidence="1">The sequence shown here is derived from an EMBL/GenBank/DDBJ whole genome shotgun (WGS) entry which is preliminary data.</text>
</comment>
<name>A0ABQ8PAQ5_9CRYT</name>
<keyword evidence="2" id="KW-1185">Reference proteome</keyword>
<gene>
    <name evidence="1" type="ORF">OJ252_836</name>
</gene>
<dbReference type="EMBL" id="JAPCXB010000027">
    <property type="protein sequence ID" value="KAJ1613975.1"/>
    <property type="molecule type" value="Genomic_DNA"/>
</dbReference>
<sequence>MSAPTNEADHEVECSIYRELEEFERSLAAARKRARDADYLDRKLVISDSTEFERHFDNLSEAIARLLPYHTFYVDEIKSNRVQEDQSQISERKRRIKSIEESIMSISTSNPSLIFNACKYGFVRVTHSSILMELERNKKELAQLQALELAWKYPMEGNPSFPIEKTLMTAPSAINTPSHLGTSHLEHSNELLYRNVAPKTHFNSQSSNSIGNYGMNKHYYESADILARDKEKDMLPSNSQISQSPNLDNAYLAKINGTAAKNMDIYSMQPDILKNERFPSLSSN</sequence>
<proteinExistence type="predicted"/>
<evidence type="ECO:0000313" key="2">
    <source>
        <dbReference type="Proteomes" id="UP001071777"/>
    </source>
</evidence>
<evidence type="ECO:0000313" key="1">
    <source>
        <dbReference type="EMBL" id="KAJ1613975.1"/>
    </source>
</evidence>
<organism evidence="1 2">
    <name type="scientific">Cryptosporidium canis</name>
    <dbReference type="NCBI Taxonomy" id="195482"/>
    <lineage>
        <taxon>Eukaryota</taxon>
        <taxon>Sar</taxon>
        <taxon>Alveolata</taxon>
        <taxon>Apicomplexa</taxon>
        <taxon>Conoidasida</taxon>
        <taxon>Coccidia</taxon>
        <taxon>Eucoccidiorida</taxon>
        <taxon>Eimeriorina</taxon>
        <taxon>Cryptosporidiidae</taxon>
        <taxon>Cryptosporidium</taxon>
    </lineage>
</organism>
<accession>A0ABQ8PAQ5</accession>
<protein>
    <submittedName>
        <fullName evidence="1">Synaptobrevin'synaptobrevin</fullName>
    </submittedName>
</protein>